<feature type="region of interest" description="Disordered" evidence="1">
    <location>
        <begin position="744"/>
        <end position="763"/>
    </location>
</feature>
<reference evidence="3 4" key="1">
    <citation type="journal article" date="2015" name="Nat. Commun.">
        <title>Outbred genome sequencing and CRISPR/Cas9 gene editing in butterflies.</title>
        <authorList>
            <person name="Li X."/>
            <person name="Fan D."/>
            <person name="Zhang W."/>
            <person name="Liu G."/>
            <person name="Zhang L."/>
            <person name="Zhao L."/>
            <person name="Fang X."/>
            <person name="Chen L."/>
            <person name="Dong Y."/>
            <person name="Chen Y."/>
            <person name="Ding Y."/>
            <person name="Zhao R."/>
            <person name="Feng M."/>
            <person name="Zhu Y."/>
            <person name="Feng Y."/>
            <person name="Jiang X."/>
            <person name="Zhu D."/>
            <person name="Xiang H."/>
            <person name="Feng X."/>
            <person name="Li S."/>
            <person name="Wang J."/>
            <person name="Zhang G."/>
            <person name="Kronforst M.R."/>
            <person name="Wang W."/>
        </authorList>
    </citation>
    <scope>NUCLEOTIDE SEQUENCE [LARGE SCALE GENOMIC DNA]</scope>
    <source>
        <strain evidence="3">Ya'a_city_454_Pm</strain>
        <tissue evidence="3">Whole body</tissue>
    </source>
</reference>
<gene>
    <name evidence="3" type="ORF">RR48_08848</name>
</gene>
<feature type="region of interest" description="Disordered" evidence="1">
    <location>
        <begin position="192"/>
        <end position="223"/>
    </location>
</feature>
<feature type="compositionally biased region" description="Low complexity" evidence="1">
    <location>
        <begin position="488"/>
        <end position="500"/>
    </location>
</feature>
<dbReference type="InterPro" id="IPR036508">
    <property type="entry name" value="Chitin-bd_dom_sf"/>
</dbReference>
<dbReference type="InterPro" id="IPR002557">
    <property type="entry name" value="Chitin-bd_dom"/>
</dbReference>
<dbReference type="SUPFAM" id="SSF57625">
    <property type="entry name" value="Invertebrate chitin-binding proteins"/>
    <property type="match status" value="1"/>
</dbReference>
<protein>
    <recommendedName>
        <fullName evidence="2">Chitin-binding type-2 domain-containing protein</fullName>
    </recommendedName>
</protein>
<dbReference type="GO" id="GO:0005576">
    <property type="term" value="C:extracellular region"/>
    <property type="evidence" value="ECO:0007669"/>
    <property type="project" value="InterPro"/>
</dbReference>
<name>A0A194QVA0_PAPMA</name>
<sequence length="947" mass="108445">MIWSRLREYPGCGLHRTDHRGDLWGRPLPSRCLGARERSRQRSGPARSAPAAASIKREVDFDCPEEFGYYPHPTDCTLYYVCVFGGALLESCTGGLMYSHELQTCDWPRNVGCDATGAVIDRGEELERLSERQRDPPPPPPPRRTPAPPPPRAQPNPVITSRGQPKYNRQEYEKQQQLYAEVDDLPPVEELESDRQQRVYRGQPSTIGQVQKDRDGYRSESISSGRTLNSNIIPASISQSSGKFGSFSFGTQVDDRRTATITPAPQTYRVDSDIFDSSQDRDKDIETNKISTDDKITKTLVRRKRDVDRTQTNLTIADKMSEKSDSDEVIEYVDYNIETKPVKYDNGDDQIMTDRDKRQVRYILKNGYKPEKQFLNLPHFSQYNPNLQRPRYHNTQSDNFNTGSRKPYSIESNFFSTVSPFLSYPAEDSQSQRPFKPSLPDPFNQKFRQNPVNTQVITKSPPISSLNNKENPFSSLSGGFYNNAPKVQYNNNNNQNNGQYITQPRPSFNPTMVTDSFQLPSIAVTMKPIQHSTFSPKYRHPSNQELLVHNQHVNDERHNKNHQDKDHSQKPSQEEDYEDNYESNESDETSDEEDDQEFKHDFPDPPYDFTHPKNKYANIENPFARPDFDFDTYLSKLQNDHYSALGVTSTKPNNIQPSSYKTTKMPLEVTTLPYKNSMRHSTTLNYKGVNTPRPFTVTNIPKSTNGFVSNSKEIAQFSQFTAKPLLIKQTEKLPLNENLYNRDIRPSSQPAGNILPKLKPPNFTDERQLPITYSFSRPNESNNRPYDISTYQNNNLVSQIPQSFITSTGSSFNFDQNERPRKPENLNVRPISSVTPFTITIQPTRSYSSGMKQSTPKTVTTAKEQLNTLQQFWNNPVNEKFVVQSTYRPSTESLLHDIRPLQPNKMSTKLPLKSYTLYSSTPKPFVSSTIKSSSKRRPIPKPSPRNE</sequence>
<keyword evidence="4" id="KW-1185">Reference proteome</keyword>
<dbReference type="PROSITE" id="PS50940">
    <property type="entry name" value="CHIT_BIND_II"/>
    <property type="match status" value="1"/>
</dbReference>
<feature type="compositionally biased region" description="Pro residues" evidence="1">
    <location>
        <begin position="136"/>
        <end position="154"/>
    </location>
</feature>
<proteinExistence type="predicted"/>
<organism evidence="3 4">
    <name type="scientific">Papilio machaon</name>
    <name type="common">Old World swallowtail butterfly</name>
    <dbReference type="NCBI Taxonomy" id="76193"/>
    <lineage>
        <taxon>Eukaryota</taxon>
        <taxon>Metazoa</taxon>
        <taxon>Ecdysozoa</taxon>
        <taxon>Arthropoda</taxon>
        <taxon>Hexapoda</taxon>
        <taxon>Insecta</taxon>
        <taxon>Pterygota</taxon>
        <taxon>Neoptera</taxon>
        <taxon>Endopterygota</taxon>
        <taxon>Lepidoptera</taxon>
        <taxon>Glossata</taxon>
        <taxon>Ditrysia</taxon>
        <taxon>Papilionoidea</taxon>
        <taxon>Papilionidae</taxon>
        <taxon>Papilioninae</taxon>
        <taxon>Papilio</taxon>
    </lineage>
</organism>
<feature type="region of interest" description="Disordered" evidence="1">
    <location>
        <begin position="488"/>
        <end position="507"/>
    </location>
</feature>
<dbReference type="AlphaFoldDB" id="A0A194QVA0"/>
<feature type="region of interest" description="Disordered" evidence="1">
    <location>
        <begin position="127"/>
        <end position="168"/>
    </location>
</feature>
<feature type="region of interest" description="Disordered" evidence="1">
    <location>
        <begin position="921"/>
        <end position="947"/>
    </location>
</feature>
<dbReference type="Proteomes" id="UP000053240">
    <property type="component" value="Unassembled WGS sequence"/>
</dbReference>
<dbReference type="Pfam" id="PF01607">
    <property type="entry name" value="CBM_14"/>
    <property type="match status" value="1"/>
</dbReference>
<accession>A0A194QVA0</accession>
<dbReference type="InterPro" id="IPR052740">
    <property type="entry name" value="CE4"/>
</dbReference>
<dbReference type="EMBL" id="KQ461103">
    <property type="protein sequence ID" value="KPJ09397.1"/>
    <property type="molecule type" value="Genomic_DNA"/>
</dbReference>
<evidence type="ECO:0000259" key="2">
    <source>
        <dbReference type="PROSITE" id="PS50940"/>
    </source>
</evidence>
<dbReference type="InParanoid" id="A0A194QVA0"/>
<dbReference type="Gene3D" id="2.170.140.10">
    <property type="entry name" value="Chitin binding domain"/>
    <property type="match status" value="1"/>
</dbReference>
<feature type="region of interest" description="Disordered" evidence="1">
    <location>
        <begin position="557"/>
        <end position="615"/>
    </location>
</feature>
<evidence type="ECO:0000256" key="1">
    <source>
        <dbReference type="SAM" id="MobiDB-lite"/>
    </source>
</evidence>
<dbReference type="GO" id="GO:0008061">
    <property type="term" value="F:chitin binding"/>
    <property type="evidence" value="ECO:0007669"/>
    <property type="project" value="InterPro"/>
</dbReference>
<dbReference type="PANTHER" id="PTHR45985">
    <property type="match status" value="1"/>
</dbReference>
<feature type="domain" description="Chitin-binding type-2" evidence="2">
    <location>
        <begin position="60"/>
        <end position="115"/>
    </location>
</feature>
<feature type="compositionally biased region" description="Acidic residues" evidence="1">
    <location>
        <begin position="574"/>
        <end position="596"/>
    </location>
</feature>
<dbReference type="PANTHER" id="PTHR45985:SF12">
    <property type="entry name" value="CHITIN DEACETYLASE-LIKE 5, ISOFORM B"/>
    <property type="match status" value="1"/>
</dbReference>
<feature type="compositionally biased region" description="Basic and acidic residues" evidence="1">
    <location>
        <begin position="557"/>
        <end position="573"/>
    </location>
</feature>
<dbReference type="SMART" id="SM00494">
    <property type="entry name" value="ChtBD2"/>
    <property type="match status" value="1"/>
</dbReference>
<evidence type="ECO:0000313" key="3">
    <source>
        <dbReference type="EMBL" id="KPJ09397.1"/>
    </source>
</evidence>
<evidence type="ECO:0000313" key="4">
    <source>
        <dbReference type="Proteomes" id="UP000053240"/>
    </source>
</evidence>